<sequence>MSGQAYGPTVPYQTSTTTFVLSFSKFASGSSTSLQVDIGVSGSAGQYAYVDGIRLYEITQDEYNAIDSMTPEQIAAKWPYVDDMKNICSPYIIKYGENLLPPFTEWNVTAGSGGAPKMSVDDPYSVNLVADQSGQSVYVDVQAMPNMTYTLSLASLPVNGYIGFNSFDANMKFVNAYGGFTSDLIKTITTEGNVRYLKVIFGNNTFGAGIYKFSKPMLNLGTKAKSFKPLNEDYLFFPNVQLASNVDGTVYDTLFQRNGKYWKLARLKTMDLDGSLPWSTSDGYPGYKWIRLSNNHISSPIKDSGIVAKYDGKILTKIPQGTPPNSTDQQVLLDSADSNPNSVLITVSREDSGWGDSFNPSPEEIKAYFNGWRMCDTSDPTGKTPYNNLGTRGWYWVTDKDANPLFAATVPTSRAGNGWKPYKLQYQLATPTVEEIAVEGGITFHEGLNQVEVGNGMIVREKTSPNLYGPNNSYYFNDIAVGSQFKYRANVILNIFKNGLVDKSVLLMPGAHNANGYSKAQVSAANYDQRAAYSATYIALDQYALSCNVQSIQGEYADNLMNVVDSLVSSQTDVSTRVSILEGMHAQNMKGQWISPTLVNGWLEYADGYDTVRYIKDGFGVVHLKGLLKNGTLGAVIFTLPPGYRPKATKIFMTISDTNGSALIGRVDITANGDVRHTLGGAGYFSLEGITFLAEQ</sequence>
<organism evidence="1 2">
    <name type="scientific">Paenibacillus ehimensis</name>
    <dbReference type="NCBI Taxonomy" id="79264"/>
    <lineage>
        <taxon>Bacteria</taxon>
        <taxon>Bacillati</taxon>
        <taxon>Bacillota</taxon>
        <taxon>Bacilli</taxon>
        <taxon>Bacillales</taxon>
        <taxon>Paenibacillaceae</taxon>
        <taxon>Paenibacillus</taxon>
    </lineage>
</organism>
<evidence type="ECO:0000313" key="1">
    <source>
        <dbReference type="EMBL" id="MDO3678694.1"/>
    </source>
</evidence>
<protein>
    <submittedName>
        <fullName evidence="1">Uncharacterized protein</fullName>
    </submittedName>
</protein>
<name>A0ABT8VCH9_9BACL</name>
<proteinExistence type="predicted"/>
<accession>A0ABT8VCH9</accession>
<keyword evidence="2" id="KW-1185">Reference proteome</keyword>
<reference evidence="1" key="1">
    <citation type="submission" date="2023-07" db="EMBL/GenBank/DDBJ databases">
        <authorList>
            <person name="Aktuganov G."/>
            <person name="Boyko T."/>
            <person name="Delegan Y."/>
            <person name="Galimzianova N."/>
            <person name="Gilvanova E."/>
            <person name="Korobov V."/>
            <person name="Kuzmina L."/>
            <person name="Melentiev A."/>
            <person name="Milman P."/>
            <person name="Ryabova A."/>
            <person name="Stupak E."/>
            <person name="Yasakov T."/>
            <person name="Zharikova N."/>
            <person name="Zhurenko E."/>
        </authorList>
    </citation>
    <scope>NUCLEOTIDE SEQUENCE</scope>
    <source>
        <strain evidence="1">IB-739</strain>
    </source>
</reference>
<dbReference type="Proteomes" id="UP001168883">
    <property type="component" value="Unassembled WGS sequence"/>
</dbReference>
<dbReference type="EMBL" id="JAUMKJ010000019">
    <property type="protein sequence ID" value="MDO3678694.1"/>
    <property type="molecule type" value="Genomic_DNA"/>
</dbReference>
<evidence type="ECO:0000313" key="2">
    <source>
        <dbReference type="Proteomes" id="UP001168883"/>
    </source>
</evidence>
<gene>
    <name evidence="1" type="ORF">Q3C12_16945</name>
</gene>
<dbReference type="RefSeq" id="WP_302879019.1">
    <property type="nucleotide sequence ID" value="NZ_JAUMKJ010000019.1"/>
</dbReference>
<comment type="caution">
    <text evidence="1">The sequence shown here is derived from an EMBL/GenBank/DDBJ whole genome shotgun (WGS) entry which is preliminary data.</text>
</comment>